<dbReference type="AlphaFoldDB" id="A0A7S4K3U0"/>
<dbReference type="PROSITE" id="PS50072">
    <property type="entry name" value="CSA_PPIASE_2"/>
    <property type="match status" value="1"/>
</dbReference>
<keyword evidence="1 3" id="KW-0697">Rotamase</keyword>
<name>A0A7S4K3U0_9STRA</name>
<evidence type="ECO:0000256" key="1">
    <source>
        <dbReference type="ARBA" id="ARBA00023110"/>
    </source>
</evidence>
<protein>
    <recommendedName>
        <fullName evidence="3">Peptidyl-prolyl cis-trans isomerase</fullName>
        <shortName evidence="3">PPIase</shortName>
        <ecNumber evidence="3">5.2.1.8</ecNumber>
    </recommendedName>
</protein>
<comment type="function">
    <text evidence="3">PPIases accelerate the folding of proteins. It catalyzes the cis-trans isomerization of proline imidic peptide bonds in oligopeptides.</text>
</comment>
<evidence type="ECO:0000313" key="5">
    <source>
        <dbReference type="EMBL" id="CAE2283101.1"/>
    </source>
</evidence>
<organism evidence="5">
    <name type="scientific">Odontella aurita</name>
    <dbReference type="NCBI Taxonomy" id="265563"/>
    <lineage>
        <taxon>Eukaryota</taxon>
        <taxon>Sar</taxon>
        <taxon>Stramenopiles</taxon>
        <taxon>Ochrophyta</taxon>
        <taxon>Bacillariophyta</taxon>
        <taxon>Mediophyceae</taxon>
        <taxon>Biddulphiophycidae</taxon>
        <taxon>Eupodiscales</taxon>
        <taxon>Odontellaceae</taxon>
        <taxon>Odontella</taxon>
    </lineage>
</organism>
<dbReference type="PANTHER" id="PTHR43246">
    <property type="entry name" value="PEPTIDYL-PROLYL CIS-TRANS ISOMERASE CYP38, CHLOROPLASTIC"/>
    <property type="match status" value="1"/>
</dbReference>
<dbReference type="EMBL" id="HBKQ01056708">
    <property type="protein sequence ID" value="CAE2283101.1"/>
    <property type="molecule type" value="Transcribed_RNA"/>
</dbReference>
<dbReference type="PRINTS" id="PR00153">
    <property type="entry name" value="CSAPPISMRASE"/>
</dbReference>
<reference evidence="5" key="1">
    <citation type="submission" date="2021-01" db="EMBL/GenBank/DDBJ databases">
        <authorList>
            <person name="Corre E."/>
            <person name="Pelletier E."/>
            <person name="Niang G."/>
            <person name="Scheremetjew M."/>
            <person name="Finn R."/>
            <person name="Kale V."/>
            <person name="Holt S."/>
            <person name="Cochrane G."/>
            <person name="Meng A."/>
            <person name="Brown T."/>
            <person name="Cohen L."/>
        </authorList>
    </citation>
    <scope>NUCLEOTIDE SEQUENCE</scope>
    <source>
        <strain evidence="5">Isolate 1302-5</strain>
    </source>
</reference>
<dbReference type="InterPro" id="IPR029000">
    <property type="entry name" value="Cyclophilin-like_dom_sf"/>
</dbReference>
<keyword evidence="2 3" id="KW-0413">Isomerase</keyword>
<accession>A0A7S4K3U0</accession>
<feature type="chain" id="PRO_5031604248" description="Peptidyl-prolyl cis-trans isomerase" evidence="3">
    <location>
        <begin position="35"/>
        <end position="276"/>
    </location>
</feature>
<gene>
    <name evidence="5" type="ORF">OAUR00152_LOCUS38776</name>
</gene>
<proteinExistence type="inferred from homology"/>
<evidence type="ECO:0000256" key="2">
    <source>
        <dbReference type="ARBA" id="ARBA00023235"/>
    </source>
</evidence>
<comment type="similarity">
    <text evidence="3">Belongs to the cyclophilin-type PPIase family.</text>
</comment>
<comment type="catalytic activity">
    <reaction evidence="3">
        <text>[protein]-peptidylproline (omega=180) = [protein]-peptidylproline (omega=0)</text>
        <dbReference type="Rhea" id="RHEA:16237"/>
        <dbReference type="Rhea" id="RHEA-COMP:10747"/>
        <dbReference type="Rhea" id="RHEA-COMP:10748"/>
        <dbReference type="ChEBI" id="CHEBI:83833"/>
        <dbReference type="ChEBI" id="CHEBI:83834"/>
        <dbReference type="EC" id="5.2.1.8"/>
    </reaction>
</comment>
<dbReference type="SUPFAM" id="SSF50891">
    <property type="entry name" value="Cyclophilin-like"/>
    <property type="match status" value="1"/>
</dbReference>
<sequence length="276" mass="30015">MIMSPSRSRLPRPRRRSSASFGFVILVFLVLSLSLSPETTRVAAESDEDPTVKVEFDVQLASGEESTGKFIVEVHPSWAPLGAERFLELVDSGDDFWGGIRFFRVISGFMAQFGIPGKPEQAAQWRGRTIMDDEVKESNKRGYVSFATSGKDSRTTQMFINLVDNTNLDGLGFSPFAKVIEGMDDVVDKIYSGYGEGAPSGKGPEQRQIQLEGNEYLERNFPMLSSVKSVRRLDGEATYASSKAPRAAIFDTSTATAAIITAVVTAAAMALSSTGI</sequence>
<dbReference type="InterPro" id="IPR044665">
    <property type="entry name" value="E_coli_cyclophilin_A-like"/>
</dbReference>
<dbReference type="EC" id="5.2.1.8" evidence="3"/>
<dbReference type="InterPro" id="IPR002130">
    <property type="entry name" value="Cyclophilin-type_PPIase_dom"/>
</dbReference>
<feature type="signal peptide" evidence="3">
    <location>
        <begin position="1"/>
        <end position="34"/>
    </location>
</feature>
<evidence type="ECO:0000256" key="3">
    <source>
        <dbReference type="RuleBase" id="RU363019"/>
    </source>
</evidence>
<keyword evidence="3" id="KW-0732">Signal</keyword>
<dbReference type="GO" id="GO:0003755">
    <property type="term" value="F:peptidyl-prolyl cis-trans isomerase activity"/>
    <property type="evidence" value="ECO:0007669"/>
    <property type="project" value="UniProtKB-UniRule"/>
</dbReference>
<dbReference type="Gene3D" id="2.40.100.10">
    <property type="entry name" value="Cyclophilin-like"/>
    <property type="match status" value="1"/>
</dbReference>
<feature type="domain" description="PPIase cyclophilin-type" evidence="4">
    <location>
        <begin position="57"/>
        <end position="190"/>
    </location>
</feature>
<evidence type="ECO:0000259" key="4">
    <source>
        <dbReference type="PROSITE" id="PS50072"/>
    </source>
</evidence>
<dbReference type="Pfam" id="PF00160">
    <property type="entry name" value="Pro_isomerase"/>
    <property type="match status" value="1"/>
</dbReference>